<dbReference type="RefSeq" id="WP_345271746.1">
    <property type="nucleotide sequence ID" value="NZ_BAABIM010000005.1"/>
</dbReference>
<reference evidence="2" key="1">
    <citation type="journal article" date="2019" name="Int. J. Syst. Evol. Microbiol.">
        <title>The Global Catalogue of Microorganisms (GCM) 10K type strain sequencing project: providing services to taxonomists for standard genome sequencing and annotation.</title>
        <authorList>
            <consortium name="The Broad Institute Genomics Platform"/>
            <consortium name="The Broad Institute Genome Sequencing Center for Infectious Disease"/>
            <person name="Wu L."/>
            <person name="Ma J."/>
        </authorList>
    </citation>
    <scope>NUCLEOTIDE SEQUENCE [LARGE SCALE GENOMIC DNA]</scope>
    <source>
        <strain evidence="2">JCM 18127</strain>
    </source>
</reference>
<dbReference type="EMBL" id="BAABIM010000005">
    <property type="protein sequence ID" value="GAA4698119.1"/>
    <property type="molecule type" value="Genomic_DNA"/>
</dbReference>
<evidence type="ECO:0000313" key="2">
    <source>
        <dbReference type="Proteomes" id="UP001500621"/>
    </source>
</evidence>
<dbReference type="Proteomes" id="UP001500621">
    <property type="component" value="Unassembled WGS sequence"/>
</dbReference>
<evidence type="ECO:0000313" key="1">
    <source>
        <dbReference type="EMBL" id="GAA4698119.1"/>
    </source>
</evidence>
<gene>
    <name evidence="1" type="ORF">GCM10023226_40790</name>
</gene>
<comment type="caution">
    <text evidence="1">The sequence shown here is derived from an EMBL/GenBank/DDBJ whole genome shotgun (WGS) entry which is preliminary data.</text>
</comment>
<sequence>MENMTDFAVASHALANASSAGADREVLQVLEEQAKNALRLVISELNGQPGIH</sequence>
<accession>A0ABP8X1B1</accession>
<organism evidence="1 2">
    <name type="scientific">Nocardioides nanhaiensis</name>
    <dbReference type="NCBI Taxonomy" id="1476871"/>
    <lineage>
        <taxon>Bacteria</taxon>
        <taxon>Bacillati</taxon>
        <taxon>Actinomycetota</taxon>
        <taxon>Actinomycetes</taxon>
        <taxon>Propionibacteriales</taxon>
        <taxon>Nocardioidaceae</taxon>
        <taxon>Nocardioides</taxon>
    </lineage>
</organism>
<name>A0ABP8X1B1_9ACTN</name>
<proteinExistence type="predicted"/>
<protein>
    <submittedName>
        <fullName evidence="1">Uncharacterized protein</fullName>
    </submittedName>
</protein>
<keyword evidence="2" id="KW-1185">Reference proteome</keyword>